<organism evidence="1 2">
    <name type="scientific">Cysteiniphilum litorale</name>
    <dbReference type="NCBI Taxonomy" id="2056700"/>
    <lineage>
        <taxon>Bacteria</taxon>
        <taxon>Pseudomonadati</taxon>
        <taxon>Pseudomonadota</taxon>
        <taxon>Gammaproteobacteria</taxon>
        <taxon>Thiotrichales</taxon>
        <taxon>Fastidiosibacteraceae</taxon>
        <taxon>Cysteiniphilum</taxon>
    </lineage>
</organism>
<reference evidence="1" key="1">
    <citation type="journal article" date="2014" name="Int. J. Syst. Evol. Microbiol.">
        <title>Complete genome sequence of Corynebacterium casei LMG S-19264T (=DSM 44701T), isolated from a smear-ripened cheese.</title>
        <authorList>
            <consortium name="US DOE Joint Genome Institute (JGI-PGF)"/>
            <person name="Walter F."/>
            <person name="Albersmeier A."/>
            <person name="Kalinowski J."/>
            <person name="Ruckert C."/>
        </authorList>
    </citation>
    <scope>NUCLEOTIDE SEQUENCE</scope>
    <source>
        <strain evidence="1">CGMCC 1.15758</strain>
    </source>
</reference>
<dbReference type="OrthoDB" id="5604367at2"/>
<evidence type="ECO:0000313" key="1">
    <source>
        <dbReference type="EMBL" id="GGG04633.1"/>
    </source>
</evidence>
<evidence type="ECO:0000313" key="2">
    <source>
        <dbReference type="Proteomes" id="UP000636949"/>
    </source>
</evidence>
<keyword evidence="2" id="KW-1185">Reference proteome</keyword>
<sequence>MANELAYFQKFIENLSLYNESETQGLTQKSSVLQRNLNALKQYASPDYKASGLENVNLDQTQKLIADLTSRSSQAPDAPNIQSLKAANDALTDARSAGDMSKVAKISENLSPQVSNFQQSEKKALLTRQSQRVNVDPQTMTPSSEYINALGDQLKKSQAQAPAIGATNVANDSNPKTSLVQIHKNILGLNSESSVEDINSQTQAYAHYQENLSKELSDLSNGNKGNTGKDAVSEIAKKQTLADFMGYPNAAFDAKTANTAVLPMSDQLMMKNTDFLQQTGQIKLPEHDAEMVKSIVSYHEEVTKAQNVQLGDPNTASAHVQELASSTQDPQKQQALSKLNGQVQSWSMFVVPAGLPLVAENVSKKARMLGDAQSTAVKQSQSTENRKMEVVAGEGVVMVLNDHGTSHLIGSDLQIAKQARFEQIFASMPSQQVTRLQSDYLTSVAKVTPSLLIAQSQVSASSLSELTNANATVMTEFSGLKKSALAWQENPSSDELLANYQTHLQSTTAALDQFKQQIPTALASQSQLAANANALHDSLCPCVPDMSFNAQEMLPKMTELQSALDHLPKPPQLPQGGSFDSSAIVGPYTASLNAILAEEGNESLALQASINAEIMKLKSLSQNLPKTPTANMQMASCLCDEVLDAFSQLKSLIVKISLPSVNAPSLASLPDLASFLQGIDLNTMSLPDVLSLLKQIQMELDALCQSLANAMSFSMPPLMGVPNLPPLSVDLLSPLQDLQNCLSMLLNKEVPLPSGVSMATVANLNDVLAPVLNYQHQFMALDQQNFINAMGSQSLPNMQALLSGASPNMSTSGIPSVNDLIPETPVLLNQLQSCENLAHIEDEINEINNALALAAGEIGSHAQKSKNAAKALDEMQAKTIQMQNVIAVQQRNIQSAQTAKQVAKQAELEVALANLNNSMSNTAVLSGQAASALSASSGSPQATMVTCTSSQMLCTFGLGPGMYSTLRATVLINNKPAANITDAAPMVNILPMPSCTAVTNPAWNPLKPISPCIPAGQFIPTNIMTMVQGSPINTMNNKAMCTTAVGGVISFINPSQMTTMTG</sequence>
<gene>
    <name evidence="1" type="ORF">GCM10010995_22580</name>
</gene>
<reference evidence="1" key="2">
    <citation type="submission" date="2020-09" db="EMBL/GenBank/DDBJ databases">
        <authorList>
            <person name="Sun Q."/>
            <person name="Zhou Y."/>
        </authorList>
    </citation>
    <scope>NUCLEOTIDE SEQUENCE</scope>
    <source>
        <strain evidence="1">CGMCC 1.15758</strain>
    </source>
</reference>
<proteinExistence type="predicted"/>
<dbReference type="Proteomes" id="UP000636949">
    <property type="component" value="Unassembled WGS sequence"/>
</dbReference>
<protein>
    <submittedName>
        <fullName evidence="1">Uncharacterized protein</fullName>
    </submittedName>
</protein>
<dbReference type="Pfam" id="PF14107">
    <property type="entry name" value="DUF4280"/>
    <property type="match status" value="1"/>
</dbReference>
<comment type="caution">
    <text evidence="1">The sequence shown here is derived from an EMBL/GenBank/DDBJ whole genome shotgun (WGS) entry which is preliminary data.</text>
</comment>
<dbReference type="RefSeq" id="WP_117003583.1">
    <property type="nucleotide sequence ID" value="NZ_BMJS01000032.1"/>
</dbReference>
<dbReference type="EMBL" id="BMJS01000032">
    <property type="protein sequence ID" value="GGG04633.1"/>
    <property type="molecule type" value="Genomic_DNA"/>
</dbReference>
<dbReference type="AlphaFoldDB" id="A0A8J2Z647"/>
<dbReference type="InterPro" id="IPR025460">
    <property type="entry name" value="DUF4280"/>
</dbReference>
<name>A0A8J2Z647_9GAMM</name>
<accession>A0A8J2Z647</accession>